<evidence type="ECO:0000256" key="2">
    <source>
        <dbReference type="ARBA" id="ARBA00022692"/>
    </source>
</evidence>
<feature type="domain" description="Lipopolysaccharide assembly protein A" evidence="6">
    <location>
        <begin position="40"/>
        <end position="102"/>
    </location>
</feature>
<dbReference type="EMBL" id="JMQP01000002">
    <property type="protein sequence ID" value="KIS35177.1"/>
    <property type="molecule type" value="Genomic_DNA"/>
</dbReference>
<keyword evidence="3 5" id="KW-1133">Transmembrane helix</keyword>
<evidence type="ECO:0000313" key="8">
    <source>
        <dbReference type="Proteomes" id="UP000050700"/>
    </source>
</evidence>
<dbReference type="GO" id="GO:0008653">
    <property type="term" value="P:lipopolysaccharide metabolic process"/>
    <property type="evidence" value="ECO:0007669"/>
    <property type="project" value="InterPro"/>
</dbReference>
<sequence>MIKKFILGYKYFKGNEMIKYILGIVIFIAIVLVAITIGANNDQIITFNYIVAESQFQLSSLVAILFGLGLILGWLITAFFYIKLKLKNMALARQVKRQTLQINELTTTRDKVV</sequence>
<evidence type="ECO:0000313" key="7">
    <source>
        <dbReference type="EMBL" id="KIS35177.1"/>
    </source>
</evidence>
<reference evidence="7 8" key="1">
    <citation type="submission" date="2014-05" db="EMBL/GenBank/DDBJ databases">
        <title>Methylome analysis of the phasevarions of Haemophilus influenzae.</title>
        <authorList>
            <person name="Atack J.M."/>
            <person name="Fox K.L."/>
            <person name="Power P.M."/>
            <person name="Clark T."/>
            <person name="Jurcisek J."/>
            <person name="Korlach J."/>
            <person name="Bakaletz L.O."/>
            <person name="Jennings M.P."/>
        </authorList>
    </citation>
    <scope>NUCLEOTIDE SEQUENCE [LARGE SCALE GENOMIC DNA]</scope>
    <source>
        <strain evidence="7 8">1209</strain>
    </source>
</reference>
<keyword evidence="2 5" id="KW-0812">Transmembrane</keyword>
<dbReference type="InterPro" id="IPR010445">
    <property type="entry name" value="LapA_dom"/>
</dbReference>
<dbReference type="InterPro" id="IPR032906">
    <property type="entry name" value="LapA"/>
</dbReference>
<keyword evidence="1 5" id="KW-1003">Cell membrane</keyword>
<organism evidence="7 8">
    <name type="scientific">Haemophilus influenzae</name>
    <dbReference type="NCBI Taxonomy" id="727"/>
    <lineage>
        <taxon>Bacteria</taxon>
        <taxon>Pseudomonadati</taxon>
        <taxon>Pseudomonadota</taxon>
        <taxon>Gammaproteobacteria</taxon>
        <taxon>Pasteurellales</taxon>
        <taxon>Pasteurellaceae</taxon>
        <taxon>Haemophilus</taxon>
    </lineage>
</organism>
<protein>
    <recommendedName>
        <fullName evidence="5">Probable lipopolysaccharide assembly protein A</fullName>
    </recommendedName>
</protein>
<evidence type="ECO:0000259" key="6">
    <source>
        <dbReference type="Pfam" id="PF06305"/>
    </source>
</evidence>
<evidence type="ECO:0000256" key="5">
    <source>
        <dbReference type="HAMAP-Rule" id="MF_01948"/>
    </source>
</evidence>
<gene>
    <name evidence="7" type="primary">yciS</name>
    <name evidence="5" type="synonym">lapA</name>
    <name evidence="7" type="ORF">NTHI1209_00780</name>
</gene>
<dbReference type="HAMAP" id="MF_01948">
    <property type="entry name" value="LPS_assembly_LapA"/>
    <property type="match status" value="1"/>
</dbReference>
<dbReference type="AlphaFoldDB" id="A0A158SWD3"/>
<accession>A0A158SWD3</accession>
<comment type="similarity">
    <text evidence="5">Belongs to the LapA family.</text>
</comment>
<feature type="transmembrane region" description="Helical" evidence="5">
    <location>
        <begin position="59"/>
        <end position="82"/>
    </location>
</feature>
<evidence type="ECO:0000256" key="3">
    <source>
        <dbReference type="ARBA" id="ARBA00022989"/>
    </source>
</evidence>
<proteinExistence type="inferred from homology"/>
<dbReference type="Pfam" id="PF06305">
    <property type="entry name" value="LapA_dom"/>
    <property type="match status" value="1"/>
</dbReference>
<comment type="subcellular location">
    <subcellularLocation>
        <location evidence="5">Cell inner membrane</location>
        <topology evidence="5">Multi-pass membrane protein</topology>
    </subcellularLocation>
</comment>
<dbReference type="PATRIC" id="fig|727.582.peg.713"/>
<keyword evidence="4 5" id="KW-0472">Membrane</keyword>
<name>A0A158SWD3_HAEIF</name>
<keyword evidence="5" id="KW-0997">Cell inner membrane</keyword>
<dbReference type="GO" id="GO:0005886">
    <property type="term" value="C:plasma membrane"/>
    <property type="evidence" value="ECO:0007669"/>
    <property type="project" value="UniProtKB-SubCell"/>
</dbReference>
<dbReference type="Proteomes" id="UP000050700">
    <property type="component" value="Unassembled WGS sequence"/>
</dbReference>
<comment type="caution">
    <text evidence="5">Lacks conserved residue(s) required for the propagation of feature annotation.</text>
</comment>
<evidence type="ECO:0000256" key="4">
    <source>
        <dbReference type="ARBA" id="ARBA00023136"/>
    </source>
</evidence>
<evidence type="ECO:0000256" key="1">
    <source>
        <dbReference type="ARBA" id="ARBA00022475"/>
    </source>
</evidence>
<comment type="caution">
    <text evidence="7">The sequence shown here is derived from an EMBL/GenBank/DDBJ whole genome shotgun (WGS) entry which is preliminary data.</text>
</comment>
<comment type="function">
    <text evidence="5">Involved in the assembly of lipopolysaccharide (LPS).</text>
</comment>
<feature type="transmembrane region" description="Helical" evidence="5">
    <location>
        <begin position="20"/>
        <end position="39"/>
    </location>
</feature>